<comment type="caution">
    <text evidence="1">The sequence shown here is derived from an EMBL/GenBank/DDBJ whole genome shotgun (WGS) entry which is preliminary data.</text>
</comment>
<evidence type="ECO:0000313" key="1">
    <source>
        <dbReference type="EMBL" id="KAK2711055.1"/>
    </source>
</evidence>
<name>A0AA88HFF1_ARTSF</name>
<keyword evidence="2" id="KW-1185">Reference proteome</keyword>
<dbReference type="EMBL" id="JAVRJZ010000016">
    <property type="protein sequence ID" value="KAK2711055.1"/>
    <property type="molecule type" value="Genomic_DNA"/>
</dbReference>
<proteinExistence type="predicted"/>
<reference evidence="1" key="1">
    <citation type="submission" date="2023-07" db="EMBL/GenBank/DDBJ databases">
        <title>Chromosome-level genome assembly of Artemia franciscana.</title>
        <authorList>
            <person name="Jo E."/>
        </authorList>
    </citation>
    <scope>NUCLEOTIDE SEQUENCE</scope>
    <source>
        <tissue evidence="1">Whole body</tissue>
    </source>
</reference>
<accession>A0AA88HFF1</accession>
<dbReference type="Proteomes" id="UP001187531">
    <property type="component" value="Unassembled WGS sequence"/>
</dbReference>
<evidence type="ECO:0000313" key="2">
    <source>
        <dbReference type="Proteomes" id="UP001187531"/>
    </source>
</evidence>
<sequence>MARTIKLDKTKHAAGIAKCKKLLQNLEIIDLFINLASQLKKFFSTRLNTSKHMHVFYGYSFLLSLNVALNKIMPITQQPRSSRLKEASTQRTNKITKNAKRVVIRSQPEGVPFTLDPKNRKIIYKANRFSGDENHEEPLNRQFARSGGIGIELLTGGSADYMNEERLDFSVINRTNVPFAIPTLTGNGHREASDNDILEFMRNKSESESELDPDTKMTDYKESISVRIRLLNDAIENPEELERPASIWKPKGVLAGEPFSLEFKTPTETLTKKEKDVTKELQRSVMIAGFLTLIGKALKNSVPGYGHLIDYWIECFGPSVEACFCAFIQCRLGEGCEHFCSFGCPLCYLWITFCRACYRFGIKMADYDDDDEY</sequence>
<gene>
    <name evidence="1" type="ORF">QYM36_012281</name>
</gene>
<protein>
    <submittedName>
        <fullName evidence="1">Uncharacterized protein</fullName>
    </submittedName>
</protein>
<organism evidence="1 2">
    <name type="scientific">Artemia franciscana</name>
    <name type="common">Brine shrimp</name>
    <name type="synonym">Artemia sanfranciscana</name>
    <dbReference type="NCBI Taxonomy" id="6661"/>
    <lineage>
        <taxon>Eukaryota</taxon>
        <taxon>Metazoa</taxon>
        <taxon>Ecdysozoa</taxon>
        <taxon>Arthropoda</taxon>
        <taxon>Crustacea</taxon>
        <taxon>Branchiopoda</taxon>
        <taxon>Anostraca</taxon>
        <taxon>Artemiidae</taxon>
        <taxon>Artemia</taxon>
    </lineage>
</organism>
<dbReference type="AlphaFoldDB" id="A0AA88HFF1"/>